<evidence type="ECO:0000313" key="8">
    <source>
        <dbReference type="Proteomes" id="UP000469430"/>
    </source>
</evidence>
<name>A0A6I4TQX6_9SPHN</name>
<dbReference type="SUPFAM" id="SSF103473">
    <property type="entry name" value="MFS general substrate transporter"/>
    <property type="match status" value="1"/>
</dbReference>
<evidence type="ECO:0000256" key="3">
    <source>
        <dbReference type="ARBA" id="ARBA00022989"/>
    </source>
</evidence>
<dbReference type="InterPro" id="IPR020846">
    <property type="entry name" value="MFS_dom"/>
</dbReference>
<feature type="transmembrane region" description="Helical" evidence="5">
    <location>
        <begin position="291"/>
        <end position="310"/>
    </location>
</feature>
<dbReference type="Gene3D" id="1.20.1250.20">
    <property type="entry name" value="MFS general substrate transporter like domains"/>
    <property type="match status" value="1"/>
</dbReference>
<dbReference type="GO" id="GO:0005886">
    <property type="term" value="C:plasma membrane"/>
    <property type="evidence" value="ECO:0007669"/>
    <property type="project" value="TreeGrafter"/>
</dbReference>
<feature type="transmembrane region" description="Helical" evidence="5">
    <location>
        <begin position="347"/>
        <end position="375"/>
    </location>
</feature>
<proteinExistence type="predicted"/>
<dbReference type="InterPro" id="IPR036259">
    <property type="entry name" value="MFS_trans_sf"/>
</dbReference>
<dbReference type="AlphaFoldDB" id="A0A6I4TQX6"/>
<keyword evidence="4 5" id="KW-0472">Membrane</keyword>
<dbReference type="PROSITE" id="PS50850">
    <property type="entry name" value="MFS"/>
    <property type="match status" value="1"/>
</dbReference>
<evidence type="ECO:0000313" key="7">
    <source>
        <dbReference type="EMBL" id="MXO98302.1"/>
    </source>
</evidence>
<dbReference type="InterPro" id="IPR011701">
    <property type="entry name" value="MFS"/>
</dbReference>
<feature type="transmembrane region" description="Helical" evidence="5">
    <location>
        <begin position="251"/>
        <end position="271"/>
    </location>
</feature>
<reference evidence="7 8" key="1">
    <citation type="submission" date="2019-12" db="EMBL/GenBank/DDBJ databases">
        <title>Genomic-based taxomic classification of the family Erythrobacteraceae.</title>
        <authorList>
            <person name="Xu L."/>
        </authorList>
    </citation>
    <scope>NUCLEOTIDE SEQUENCE [LARGE SCALE GENOMIC DNA]</scope>
    <source>
        <strain evidence="7 8">S36</strain>
    </source>
</reference>
<feature type="transmembrane region" description="Helical" evidence="5">
    <location>
        <begin position="387"/>
        <end position="410"/>
    </location>
</feature>
<feature type="transmembrane region" description="Helical" evidence="5">
    <location>
        <begin position="416"/>
        <end position="438"/>
    </location>
</feature>
<keyword evidence="8" id="KW-1185">Reference proteome</keyword>
<feature type="transmembrane region" description="Helical" evidence="5">
    <location>
        <begin position="112"/>
        <end position="132"/>
    </location>
</feature>
<dbReference type="PANTHER" id="PTHR23508:SF10">
    <property type="entry name" value="CARBOXYLIC ACID TRANSPORTER PROTEIN HOMOLOG"/>
    <property type="match status" value="1"/>
</dbReference>
<sequence length="455" mass="46422">MAVTFSDAVSRRPMGMFQWVTVAVCMLVLVCDGVDMQLLGLVAPTIIEDWGIDRGSFGIAMSAALVGMAIGAWAGGWLGDRIGRRYSLALAAVSFGLATIVASTAGNVWIMAFWRVLGGLGFGAAYSNALAMGSEWLPEKWRPLAITTLSVGTPAGGSVAAALAPGLIAEHGWQGTFVIFGVATLLLLVLILGVLRDSPSFLLGKGKVAAAQAAARNVLKEDVELRPEEQGGAHGGTDGGKAIGVLHRSNLRLNVGVGISFTALTMCAYGILNWSTTLLTSVGFAFDQASYAVSIAGMTSIAGAIGAGVLTRWLGSRKVMAGVCVTLIATYAVLAVVLEAMPVAPDAAYRAMIVALIGLAAAIFSTGIATTYVIIAMGYPLSCRSAGVGFGIFMSRVGAIAASGFGGALIEMGQGSTIPFFAVLGVSAALVSTAVFVIDRHVPPAGAAGKLAEAT</sequence>
<evidence type="ECO:0000259" key="6">
    <source>
        <dbReference type="PROSITE" id="PS50850"/>
    </source>
</evidence>
<evidence type="ECO:0000256" key="5">
    <source>
        <dbReference type="SAM" id="Phobius"/>
    </source>
</evidence>
<organism evidence="7 8">
    <name type="scientific">Croceibacterium xixiisoli</name>
    <dbReference type="NCBI Taxonomy" id="1476466"/>
    <lineage>
        <taxon>Bacteria</taxon>
        <taxon>Pseudomonadati</taxon>
        <taxon>Pseudomonadota</taxon>
        <taxon>Alphaproteobacteria</taxon>
        <taxon>Sphingomonadales</taxon>
        <taxon>Erythrobacteraceae</taxon>
        <taxon>Croceibacterium</taxon>
    </lineage>
</organism>
<gene>
    <name evidence="7" type="ORF">GRI97_04800</name>
</gene>
<evidence type="ECO:0000256" key="2">
    <source>
        <dbReference type="ARBA" id="ARBA00022692"/>
    </source>
</evidence>
<dbReference type="GO" id="GO:0046943">
    <property type="term" value="F:carboxylic acid transmembrane transporter activity"/>
    <property type="evidence" value="ECO:0007669"/>
    <property type="project" value="TreeGrafter"/>
</dbReference>
<protein>
    <submittedName>
        <fullName evidence="7">MFS transporter</fullName>
    </submittedName>
</protein>
<comment type="subcellular location">
    <subcellularLocation>
        <location evidence="1">Membrane</location>
        <topology evidence="1">Multi-pass membrane protein</topology>
    </subcellularLocation>
</comment>
<comment type="caution">
    <text evidence="7">The sequence shown here is derived from an EMBL/GenBank/DDBJ whole genome shotgun (WGS) entry which is preliminary data.</text>
</comment>
<dbReference type="RefSeq" id="WP_161389955.1">
    <property type="nucleotide sequence ID" value="NZ_JBHSCP010000001.1"/>
</dbReference>
<dbReference type="PANTHER" id="PTHR23508">
    <property type="entry name" value="CARBOXYLIC ACID TRANSPORTER PROTEIN HOMOLOG"/>
    <property type="match status" value="1"/>
</dbReference>
<feature type="transmembrane region" description="Helical" evidence="5">
    <location>
        <begin position="175"/>
        <end position="195"/>
    </location>
</feature>
<keyword evidence="3 5" id="KW-1133">Transmembrane helix</keyword>
<accession>A0A6I4TQX6</accession>
<feature type="transmembrane region" description="Helical" evidence="5">
    <location>
        <begin position="57"/>
        <end position="79"/>
    </location>
</feature>
<dbReference type="Pfam" id="PF07690">
    <property type="entry name" value="MFS_1"/>
    <property type="match status" value="1"/>
</dbReference>
<feature type="domain" description="Major facilitator superfamily (MFS) profile" evidence="6">
    <location>
        <begin position="21"/>
        <end position="443"/>
    </location>
</feature>
<evidence type="ECO:0000256" key="1">
    <source>
        <dbReference type="ARBA" id="ARBA00004141"/>
    </source>
</evidence>
<evidence type="ECO:0000256" key="4">
    <source>
        <dbReference type="ARBA" id="ARBA00023136"/>
    </source>
</evidence>
<feature type="transmembrane region" description="Helical" evidence="5">
    <location>
        <begin position="319"/>
        <end position="341"/>
    </location>
</feature>
<dbReference type="EMBL" id="WTYJ01000001">
    <property type="protein sequence ID" value="MXO98302.1"/>
    <property type="molecule type" value="Genomic_DNA"/>
</dbReference>
<feature type="transmembrane region" description="Helical" evidence="5">
    <location>
        <begin position="144"/>
        <end position="169"/>
    </location>
</feature>
<dbReference type="Proteomes" id="UP000469430">
    <property type="component" value="Unassembled WGS sequence"/>
</dbReference>
<dbReference type="OrthoDB" id="9784658at2"/>
<keyword evidence="2 5" id="KW-0812">Transmembrane</keyword>
<feature type="transmembrane region" description="Helical" evidence="5">
    <location>
        <begin position="86"/>
        <end position="106"/>
    </location>
</feature>